<gene>
    <name evidence="5" type="ORF">NEOLEDRAFT_1157566</name>
</gene>
<dbReference type="PANTHER" id="PTHR30502">
    <property type="entry name" value="2-KETO-3-DEOXY-L-RHAMNONATE ALDOLASE"/>
    <property type="match status" value="1"/>
</dbReference>
<dbReference type="AlphaFoldDB" id="A0A165QSL7"/>
<dbReference type="Pfam" id="PF03328">
    <property type="entry name" value="HpcH_HpaI"/>
    <property type="match status" value="1"/>
</dbReference>
<dbReference type="InterPro" id="IPR040442">
    <property type="entry name" value="Pyrv_kinase-like_dom_sf"/>
</dbReference>
<dbReference type="STRING" id="1314782.A0A165QSL7"/>
<dbReference type="Gene3D" id="3.20.20.60">
    <property type="entry name" value="Phosphoenolpyruvate-binding domains"/>
    <property type="match status" value="1"/>
</dbReference>
<name>A0A165QSL7_9AGAM</name>
<sequence length="270" mass="28419">MATHRLLTTLKSSAPALGAWVTLPGAIHARTVAQASSHLSWLIIDCEHGLISLNPGVVETVQAIEGSSSSPPSSIVRIPATGISGTDTGLGWQIKYALDAGARGVMVPMVGSAEKAREIVAEARFPPVGRRGFGSPFTPGIWGVNASEYLHSANDSIQVWVQIESKEGMQNLEEIASVEGIDALFIGPYDLSISHGLPPPSPDPHPEAEKLIQRIREVTHKAGKKCVMFCTNGEQAAKRAKEGFDMINVIIDANALSNGIGSSLATAAGQ</sequence>
<accession>A0A165QSL7</accession>
<evidence type="ECO:0000256" key="3">
    <source>
        <dbReference type="ARBA" id="ARBA00023239"/>
    </source>
</evidence>
<evidence type="ECO:0000256" key="1">
    <source>
        <dbReference type="ARBA" id="ARBA00005568"/>
    </source>
</evidence>
<evidence type="ECO:0000313" key="6">
    <source>
        <dbReference type="Proteomes" id="UP000076761"/>
    </source>
</evidence>
<dbReference type="GO" id="GO:0016832">
    <property type="term" value="F:aldehyde-lyase activity"/>
    <property type="evidence" value="ECO:0007669"/>
    <property type="project" value="TreeGrafter"/>
</dbReference>
<dbReference type="GO" id="GO:0046872">
    <property type="term" value="F:metal ion binding"/>
    <property type="evidence" value="ECO:0007669"/>
    <property type="project" value="UniProtKB-KW"/>
</dbReference>
<dbReference type="GO" id="GO:0005737">
    <property type="term" value="C:cytoplasm"/>
    <property type="evidence" value="ECO:0007669"/>
    <property type="project" value="TreeGrafter"/>
</dbReference>
<reference evidence="5 6" key="1">
    <citation type="journal article" date="2016" name="Mol. Biol. Evol.">
        <title>Comparative Genomics of Early-Diverging Mushroom-Forming Fungi Provides Insights into the Origins of Lignocellulose Decay Capabilities.</title>
        <authorList>
            <person name="Nagy L.G."/>
            <person name="Riley R."/>
            <person name="Tritt A."/>
            <person name="Adam C."/>
            <person name="Daum C."/>
            <person name="Floudas D."/>
            <person name="Sun H."/>
            <person name="Yadav J.S."/>
            <person name="Pangilinan J."/>
            <person name="Larsson K.H."/>
            <person name="Matsuura K."/>
            <person name="Barry K."/>
            <person name="Labutti K."/>
            <person name="Kuo R."/>
            <person name="Ohm R.A."/>
            <person name="Bhattacharya S.S."/>
            <person name="Shirouzu T."/>
            <person name="Yoshinaga Y."/>
            <person name="Martin F.M."/>
            <person name="Grigoriev I.V."/>
            <person name="Hibbett D.S."/>
        </authorList>
    </citation>
    <scope>NUCLEOTIDE SEQUENCE [LARGE SCALE GENOMIC DNA]</scope>
    <source>
        <strain evidence="5 6">HHB14362 ss-1</strain>
    </source>
</reference>
<comment type="similarity">
    <text evidence="1">Belongs to the HpcH/HpaI aldolase family.</text>
</comment>
<keyword evidence="5" id="KW-0670">Pyruvate</keyword>
<dbReference type="InterPro" id="IPR050251">
    <property type="entry name" value="HpcH-HpaI_aldolase"/>
</dbReference>
<evidence type="ECO:0000256" key="2">
    <source>
        <dbReference type="ARBA" id="ARBA00022723"/>
    </source>
</evidence>
<proteinExistence type="inferred from homology"/>
<keyword evidence="2" id="KW-0479">Metal-binding</keyword>
<protein>
    <submittedName>
        <fullName evidence="5">Phosphoenolpyruvate/pyruvate domain-containing protein</fullName>
    </submittedName>
</protein>
<keyword evidence="3" id="KW-0456">Lyase</keyword>
<dbReference type="EMBL" id="KV425591">
    <property type="protein sequence ID" value="KZT22821.1"/>
    <property type="molecule type" value="Genomic_DNA"/>
</dbReference>
<dbReference type="InParanoid" id="A0A165QSL7"/>
<dbReference type="PANTHER" id="PTHR30502:SF0">
    <property type="entry name" value="PHOSPHOENOLPYRUVATE CARBOXYLASE FAMILY PROTEIN"/>
    <property type="match status" value="1"/>
</dbReference>
<dbReference type="SUPFAM" id="SSF51621">
    <property type="entry name" value="Phosphoenolpyruvate/pyruvate domain"/>
    <property type="match status" value="1"/>
</dbReference>
<keyword evidence="6" id="KW-1185">Reference proteome</keyword>
<evidence type="ECO:0000313" key="5">
    <source>
        <dbReference type="EMBL" id="KZT22821.1"/>
    </source>
</evidence>
<dbReference type="InterPro" id="IPR015813">
    <property type="entry name" value="Pyrv/PenolPyrv_kinase-like_dom"/>
</dbReference>
<dbReference type="Proteomes" id="UP000076761">
    <property type="component" value="Unassembled WGS sequence"/>
</dbReference>
<feature type="domain" description="HpcH/HpaI aldolase/citrate lyase" evidence="4">
    <location>
        <begin position="25"/>
        <end position="256"/>
    </location>
</feature>
<dbReference type="InterPro" id="IPR005000">
    <property type="entry name" value="Aldolase/citrate-lyase_domain"/>
</dbReference>
<evidence type="ECO:0000259" key="4">
    <source>
        <dbReference type="Pfam" id="PF03328"/>
    </source>
</evidence>
<organism evidence="5 6">
    <name type="scientific">Neolentinus lepideus HHB14362 ss-1</name>
    <dbReference type="NCBI Taxonomy" id="1314782"/>
    <lineage>
        <taxon>Eukaryota</taxon>
        <taxon>Fungi</taxon>
        <taxon>Dikarya</taxon>
        <taxon>Basidiomycota</taxon>
        <taxon>Agaricomycotina</taxon>
        <taxon>Agaricomycetes</taxon>
        <taxon>Gloeophyllales</taxon>
        <taxon>Gloeophyllaceae</taxon>
        <taxon>Neolentinus</taxon>
    </lineage>
</organism>
<dbReference type="OrthoDB" id="1621678at2759"/>